<accession>A0A1I4ZKH0</accession>
<evidence type="ECO:0000313" key="2">
    <source>
        <dbReference type="Proteomes" id="UP000198867"/>
    </source>
</evidence>
<dbReference type="InterPro" id="IPR014710">
    <property type="entry name" value="RmlC-like_jellyroll"/>
</dbReference>
<sequence length="110" mass="12070">MEGYEGHLENFDGGYTVAFKKYTADADLAEFFKGLPDDRCQSAHWGYVLAGKVTFKTASGEETFETGDAYYVPPGHTPVLYAGTEIVEFSPTEELQRTLDAVTKNMEAAG</sequence>
<dbReference type="SUPFAM" id="SSF51182">
    <property type="entry name" value="RmlC-like cupins"/>
    <property type="match status" value="1"/>
</dbReference>
<dbReference type="InterPro" id="IPR011051">
    <property type="entry name" value="RmlC_Cupin_sf"/>
</dbReference>
<reference evidence="2" key="1">
    <citation type="submission" date="2016-10" db="EMBL/GenBank/DDBJ databases">
        <authorList>
            <person name="Varghese N."/>
            <person name="Submissions S."/>
        </authorList>
    </citation>
    <scope>NUCLEOTIDE SEQUENCE [LARGE SCALE GENOMIC DNA]</scope>
    <source>
        <strain evidence="2">CGMCC 1.11101</strain>
    </source>
</reference>
<dbReference type="AlphaFoldDB" id="A0A1I4ZKH0"/>
<evidence type="ECO:0008006" key="3">
    <source>
        <dbReference type="Google" id="ProtNLM"/>
    </source>
</evidence>
<organism evidence="1 2">
    <name type="scientific">Mycetocola miduiensis</name>
    <dbReference type="NCBI Taxonomy" id="995034"/>
    <lineage>
        <taxon>Bacteria</taxon>
        <taxon>Bacillati</taxon>
        <taxon>Actinomycetota</taxon>
        <taxon>Actinomycetes</taxon>
        <taxon>Micrococcales</taxon>
        <taxon>Microbacteriaceae</taxon>
        <taxon>Mycetocola</taxon>
    </lineage>
</organism>
<protein>
    <recommendedName>
        <fullName evidence="3">Cupin domain-containing protein</fullName>
    </recommendedName>
</protein>
<name>A0A1I4ZKH0_9MICO</name>
<gene>
    <name evidence="1" type="ORF">SAMN05216219_0863</name>
</gene>
<keyword evidence="2" id="KW-1185">Reference proteome</keyword>
<dbReference type="Gene3D" id="2.60.120.10">
    <property type="entry name" value="Jelly Rolls"/>
    <property type="match status" value="1"/>
</dbReference>
<proteinExistence type="predicted"/>
<dbReference type="EMBL" id="FOVM01000002">
    <property type="protein sequence ID" value="SFN50450.1"/>
    <property type="molecule type" value="Genomic_DNA"/>
</dbReference>
<dbReference type="Proteomes" id="UP000198867">
    <property type="component" value="Unassembled WGS sequence"/>
</dbReference>
<evidence type="ECO:0000313" key="1">
    <source>
        <dbReference type="EMBL" id="SFN50450.1"/>
    </source>
</evidence>